<dbReference type="GO" id="GO:0008859">
    <property type="term" value="F:exoribonuclease II activity"/>
    <property type="evidence" value="ECO:0007669"/>
    <property type="project" value="UniProtKB-UniRule"/>
</dbReference>
<evidence type="ECO:0000256" key="6">
    <source>
        <dbReference type="ARBA" id="ARBA00022839"/>
    </source>
</evidence>
<dbReference type="GO" id="GO:0006402">
    <property type="term" value="P:mRNA catabolic process"/>
    <property type="evidence" value="ECO:0007669"/>
    <property type="project" value="TreeGrafter"/>
</dbReference>
<evidence type="ECO:0000256" key="5">
    <source>
        <dbReference type="ARBA" id="ARBA00022801"/>
    </source>
</evidence>
<dbReference type="FunFam" id="2.40.50.140:FF:000161">
    <property type="entry name" value="Ribonuclease R"/>
    <property type="match status" value="1"/>
</dbReference>
<dbReference type="EC" id="3.1.13.1" evidence="8"/>
<keyword evidence="3 8" id="KW-0963">Cytoplasm</keyword>
<comment type="catalytic activity">
    <reaction evidence="1 8">
        <text>Exonucleolytic cleavage in the 3'- to 5'-direction to yield nucleoside 5'-phosphates.</text>
        <dbReference type="EC" id="3.1.13.1"/>
    </reaction>
</comment>
<dbReference type="InterPro" id="IPR011805">
    <property type="entry name" value="RNase_R"/>
</dbReference>
<dbReference type="InterPro" id="IPR003029">
    <property type="entry name" value="S1_domain"/>
</dbReference>
<evidence type="ECO:0000256" key="3">
    <source>
        <dbReference type="ARBA" id="ARBA00022490"/>
    </source>
</evidence>
<proteinExistence type="inferred from homology"/>
<dbReference type="HAMAP" id="MF_01895">
    <property type="entry name" value="RNase_R"/>
    <property type="match status" value="1"/>
</dbReference>
<dbReference type="PROSITE" id="PS50126">
    <property type="entry name" value="S1"/>
    <property type="match status" value="1"/>
</dbReference>
<name>A0A0Q2Y1G2_VIBFU</name>
<dbReference type="SMART" id="SM00955">
    <property type="entry name" value="RNB"/>
    <property type="match status" value="1"/>
</dbReference>
<accession>A0A0Q2Y1G2</accession>
<dbReference type="SMART" id="SM00357">
    <property type="entry name" value="CSP"/>
    <property type="match status" value="1"/>
</dbReference>
<dbReference type="EMBL" id="LKHS01000006">
    <property type="protein sequence ID" value="KQH86492.1"/>
    <property type="molecule type" value="Genomic_DNA"/>
</dbReference>
<evidence type="ECO:0000256" key="8">
    <source>
        <dbReference type="HAMAP-Rule" id="MF_01895"/>
    </source>
</evidence>
<dbReference type="PROSITE" id="PS01175">
    <property type="entry name" value="RIBONUCLEASE_II"/>
    <property type="match status" value="1"/>
</dbReference>
<dbReference type="PANTHER" id="PTHR23355:SF9">
    <property type="entry name" value="DIS3-LIKE EXONUCLEASE 2"/>
    <property type="match status" value="1"/>
</dbReference>
<dbReference type="InterPro" id="IPR013668">
    <property type="entry name" value="RNase_R_HTH_12"/>
</dbReference>
<feature type="compositionally biased region" description="Basic and acidic residues" evidence="9">
    <location>
        <begin position="741"/>
        <end position="755"/>
    </location>
</feature>
<reference evidence="11 12" key="1">
    <citation type="submission" date="2015-08" db="EMBL/GenBank/DDBJ databases">
        <title>Antibacterial properties of a collection of Vibrionaceae strains.</title>
        <authorList>
            <person name="Giubergia S."/>
        </authorList>
    </citation>
    <scope>NUCLEOTIDE SEQUENCE [LARGE SCALE GENOMIC DNA]</scope>
    <source>
        <strain evidence="11 12">S0821</strain>
    </source>
</reference>
<organism evidence="11 12">
    <name type="scientific">Vibrio furnissii</name>
    <dbReference type="NCBI Taxonomy" id="29494"/>
    <lineage>
        <taxon>Bacteria</taxon>
        <taxon>Pseudomonadati</taxon>
        <taxon>Pseudomonadota</taxon>
        <taxon>Gammaproteobacteria</taxon>
        <taxon>Vibrionales</taxon>
        <taxon>Vibrionaceae</taxon>
        <taxon>Vibrio</taxon>
    </lineage>
</organism>
<dbReference type="InterPro" id="IPR012340">
    <property type="entry name" value="NA-bd_OB-fold"/>
</dbReference>
<evidence type="ECO:0000256" key="9">
    <source>
        <dbReference type="SAM" id="MobiDB-lite"/>
    </source>
</evidence>
<dbReference type="InterPro" id="IPR050180">
    <property type="entry name" value="RNR_Ribonuclease"/>
</dbReference>
<dbReference type="Proteomes" id="UP000051221">
    <property type="component" value="Unassembled WGS sequence"/>
</dbReference>
<dbReference type="Pfam" id="PF08206">
    <property type="entry name" value="OB_RNB"/>
    <property type="match status" value="1"/>
</dbReference>
<comment type="function">
    <text evidence="8">3'-5' exoribonuclease that releases 5'-nucleoside monophosphates and is involved in maturation of structured RNAs.</text>
</comment>
<dbReference type="SMART" id="SM00316">
    <property type="entry name" value="S1"/>
    <property type="match status" value="1"/>
</dbReference>
<comment type="subcellular location">
    <subcellularLocation>
        <location evidence="2 8">Cytoplasm</location>
    </subcellularLocation>
</comment>
<dbReference type="Pfam" id="PF17876">
    <property type="entry name" value="CSD2"/>
    <property type="match status" value="1"/>
</dbReference>
<dbReference type="RefSeq" id="WP_055465823.1">
    <property type="nucleotide sequence ID" value="NZ_LKHS01000006.1"/>
</dbReference>
<keyword evidence="6 8" id="KW-0269">Exonuclease</keyword>
<feature type="compositionally biased region" description="Basic residues" evidence="9">
    <location>
        <begin position="800"/>
        <end position="816"/>
    </location>
</feature>
<dbReference type="InterPro" id="IPR004476">
    <property type="entry name" value="RNase_II/RNase_R"/>
</dbReference>
<dbReference type="Pfam" id="PF00575">
    <property type="entry name" value="S1"/>
    <property type="match status" value="1"/>
</dbReference>
<dbReference type="NCBIfam" id="TIGR00358">
    <property type="entry name" value="3_prime_RNase"/>
    <property type="match status" value="1"/>
</dbReference>
<dbReference type="Pfam" id="PF00773">
    <property type="entry name" value="RNB"/>
    <property type="match status" value="1"/>
</dbReference>
<dbReference type="FunCoup" id="A0A0Q2Y1G2">
    <property type="interactions" value="632"/>
</dbReference>
<evidence type="ECO:0000256" key="4">
    <source>
        <dbReference type="ARBA" id="ARBA00022722"/>
    </source>
</evidence>
<comment type="caution">
    <text evidence="11">The sequence shown here is derived from an EMBL/GenBank/DDBJ whole genome shotgun (WGS) entry which is preliminary data.</text>
</comment>
<evidence type="ECO:0000256" key="7">
    <source>
        <dbReference type="ARBA" id="ARBA00022884"/>
    </source>
</evidence>
<dbReference type="PANTHER" id="PTHR23355">
    <property type="entry name" value="RIBONUCLEASE"/>
    <property type="match status" value="1"/>
</dbReference>
<sequence length="816" mass="92699">MSDTTHVDPFADREADNYDNPIPSREYIIEFLTKANVPMNRNDLFEALELNGEEQYEGLRRRLRAMERDGQLVFTRRQCYALPEKLEMVKGYVIGHKDGHGWVRPEGSNNKDNDILLPHHQMRTIIHGDLVLVQPTGTDKRGRKEGRLVRVLEERQTQIVGRFFFEYGYSYVVPDDSRIHQDILIPNELRGGARMGNVVVIEITDRGGRNRGMMGKVVEVLGENMAPGMETQIAIRTHQIPHVWPQEVEQQITGLGEEVPEEAKQGRVDLRALPLVTIDGEDARDFDDAVFCEAKKGGGWRLWVAIADVSYYVRPNSALDKEAINRGNSVYFPSQVVPMLPEVLSNGLCSLNPQVDRLCMVCEMTISDKGKLSGYKHYEAVMNSHARLTYNKVHDILEGDEELRERYRELVPHLEELHRMYKVLKGAREQRGAIEFETVETKFIFNAQRKIESIEPLIRNDAHKLIEECMIMANIASASLVEKAKEPSLYRIHEAPGEERLMGFRDFLGELGLDLGGGLEPSPTDYAHLMSQVGERPDKELIQTMLLRSMKQAVYNADNAGHFGLALQRYAHFTSPIRRYPDLLLHRAIKYLIAKEEGRNQDRWTLTGGYHYSFDDMDYYGEQCSMTERRADDATREVSDWLKCEYMQDHVGEELEGVIANVTGFGFFVRLTELHIDGLVHISTLANDYYQFDPIGQRLIGESFGAIYRLGDVVKVKVLAVNLDDRQIDFELVETSRKLRGEGKTAKKRAADAKAKAKGKKQAATRGGKAVPLVEPTKRPDEPGAARGPKHNKTKAEKARKQKARSKAGKARAKKQ</sequence>
<dbReference type="SUPFAM" id="SSF50249">
    <property type="entry name" value="Nucleic acid-binding proteins"/>
    <property type="match status" value="4"/>
</dbReference>
<dbReference type="InterPro" id="IPR022966">
    <property type="entry name" value="RNase_II/R_CS"/>
</dbReference>
<comment type="similarity">
    <text evidence="8">Belongs to the RNR ribonuclease family. RNase R subfamily.</text>
</comment>
<dbReference type="AlphaFoldDB" id="A0A0Q2Y1G2"/>
<evidence type="ECO:0000256" key="1">
    <source>
        <dbReference type="ARBA" id="ARBA00001849"/>
    </source>
</evidence>
<dbReference type="GO" id="GO:0003723">
    <property type="term" value="F:RNA binding"/>
    <property type="evidence" value="ECO:0007669"/>
    <property type="project" value="UniProtKB-UniRule"/>
</dbReference>
<keyword evidence="12" id="KW-1185">Reference proteome</keyword>
<dbReference type="FunFam" id="2.40.50.140:FF:000124">
    <property type="entry name" value="Ribonuclease R"/>
    <property type="match status" value="1"/>
</dbReference>
<evidence type="ECO:0000313" key="11">
    <source>
        <dbReference type="EMBL" id="KQH86492.1"/>
    </source>
</evidence>
<dbReference type="InterPro" id="IPR001900">
    <property type="entry name" value="RNase_II/R"/>
</dbReference>
<evidence type="ECO:0000256" key="2">
    <source>
        <dbReference type="ARBA" id="ARBA00004496"/>
    </source>
</evidence>
<feature type="region of interest" description="Disordered" evidence="9">
    <location>
        <begin position="741"/>
        <end position="816"/>
    </location>
</feature>
<dbReference type="NCBIfam" id="TIGR02063">
    <property type="entry name" value="RNase_R"/>
    <property type="match status" value="1"/>
</dbReference>
<keyword evidence="7 8" id="KW-0694">RNA-binding</keyword>
<dbReference type="Pfam" id="PF08461">
    <property type="entry name" value="WHD_RNase_R"/>
    <property type="match status" value="1"/>
</dbReference>
<keyword evidence="5 8" id="KW-0378">Hydrolase</keyword>
<dbReference type="GO" id="GO:0005829">
    <property type="term" value="C:cytosol"/>
    <property type="evidence" value="ECO:0007669"/>
    <property type="project" value="UniProtKB-ARBA"/>
</dbReference>
<dbReference type="InterPro" id="IPR013223">
    <property type="entry name" value="RNase_B_OB_dom"/>
</dbReference>
<dbReference type="InParanoid" id="A0A0Q2Y1G2"/>
<dbReference type="Gene3D" id="2.40.50.140">
    <property type="entry name" value="Nucleic acid-binding proteins"/>
    <property type="match status" value="2"/>
</dbReference>
<feature type="domain" description="S1 motif" evidence="10">
    <location>
        <begin position="652"/>
        <end position="733"/>
    </location>
</feature>
<dbReference type="InterPro" id="IPR040476">
    <property type="entry name" value="CSD2"/>
</dbReference>
<dbReference type="CDD" id="cd04471">
    <property type="entry name" value="S1_RNase_R"/>
    <property type="match status" value="1"/>
</dbReference>
<gene>
    <name evidence="8" type="primary">rnr</name>
    <name evidence="11" type="ORF">AMR76_08035</name>
</gene>
<evidence type="ECO:0000313" key="12">
    <source>
        <dbReference type="Proteomes" id="UP000051221"/>
    </source>
</evidence>
<evidence type="ECO:0000259" key="10">
    <source>
        <dbReference type="PROSITE" id="PS50126"/>
    </source>
</evidence>
<dbReference type="NCBIfam" id="NF008648">
    <property type="entry name" value="PRK11642.1"/>
    <property type="match status" value="1"/>
</dbReference>
<keyword evidence="4 8" id="KW-0540">Nuclease</keyword>
<dbReference type="InterPro" id="IPR011129">
    <property type="entry name" value="CSD"/>
</dbReference>
<protein>
    <recommendedName>
        <fullName evidence="8">Ribonuclease R</fullName>
        <shortName evidence="8">RNase R</shortName>
        <ecNumber evidence="8">3.1.13.1</ecNumber>
    </recommendedName>
</protein>